<dbReference type="Proteomes" id="UP000594014">
    <property type="component" value="Chromosome"/>
</dbReference>
<reference evidence="1" key="1">
    <citation type="submission" date="2019-08" db="EMBL/GenBank/DDBJ databases">
        <title>Genome sequence of Clostridiales bacterium MT110.</title>
        <authorList>
            <person name="Cao J."/>
        </authorList>
    </citation>
    <scope>NUCLEOTIDE SEQUENCE</scope>
    <source>
        <strain evidence="1">MT110</strain>
    </source>
</reference>
<sequence length="333" mass="37330">MTKFDETEYLFLTTRVRSLENNMVNRERMEMMLESGRTEEIVRILQECGYGEFSANSMESLEQSLAAERQKTFGEIAFFIPDQPQILDVFRIKDDYHNVKVLLKSIVQGIDGTDLLSGSGRVPLGVIQKGVQQNELFGLPSILRDAITEAREVLSATKDPQMADTLLDRYYYADLFDAAEKAKSIFLFGYVRILIDAANLRSVVRTVRMGKGAEFLRTKLFAGGNMDGNRIVETVVSGASIEDFYSTSLLKEAAASGVRALQGGPLTLFEKLCDDAVSQYLSTARFVPFGEQPVISYLAAKETEYTAVRIIMTGLMAGLNRDIIRERLREIYV</sequence>
<gene>
    <name evidence="1" type="ORF">FRZ06_12100</name>
</gene>
<accession>A0ACD1AC20</accession>
<dbReference type="EMBL" id="CP042469">
    <property type="protein sequence ID" value="QOX64022.1"/>
    <property type="molecule type" value="Genomic_DNA"/>
</dbReference>
<evidence type="ECO:0000313" key="1">
    <source>
        <dbReference type="EMBL" id="QOX64022.1"/>
    </source>
</evidence>
<organism evidence="1 2">
    <name type="scientific">Anoxybacterium hadale</name>
    <dbReference type="NCBI Taxonomy" id="3408580"/>
    <lineage>
        <taxon>Bacteria</taxon>
        <taxon>Bacillati</taxon>
        <taxon>Bacillota</taxon>
        <taxon>Clostridia</taxon>
        <taxon>Peptostreptococcales</taxon>
        <taxon>Anaerovoracaceae</taxon>
        <taxon>Anoxybacterium</taxon>
    </lineage>
</organism>
<keyword evidence="2" id="KW-1185">Reference proteome</keyword>
<evidence type="ECO:0000313" key="2">
    <source>
        <dbReference type="Proteomes" id="UP000594014"/>
    </source>
</evidence>
<name>A0ACD1AC20_9FIRM</name>
<proteinExistence type="predicted"/>
<protein>
    <submittedName>
        <fullName evidence="1">V-type ATPase subunit</fullName>
    </submittedName>
</protein>